<evidence type="ECO:0000313" key="2">
    <source>
        <dbReference type="Proteomes" id="UP001597469"/>
    </source>
</evidence>
<keyword evidence="2" id="KW-1185">Reference proteome</keyword>
<dbReference type="InterPro" id="IPR011335">
    <property type="entry name" value="Restrct_endonuc-II-like"/>
</dbReference>
<dbReference type="SUPFAM" id="SSF52980">
    <property type="entry name" value="Restriction endonuclease-like"/>
    <property type="match status" value="1"/>
</dbReference>
<organism evidence="1 2">
    <name type="scientific">Spirosoma soli</name>
    <dbReference type="NCBI Taxonomy" id="1770529"/>
    <lineage>
        <taxon>Bacteria</taxon>
        <taxon>Pseudomonadati</taxon>
        <taxon>Bacteroidota</taxon>
        <taxon>Cytophagia</taxon>
        <taxon>Cytophagales</taxon>
        <taxon>Cytophagaceae</taxon>
        <taxon>Spirosoma</taxon>
    </lineage>
</organism>
<name>A0ABW5M273_9BACT</name>
<comment type="caution">
    <text evidence="1">The sequence shown here is derived from an EMBL/GenBank/DDBJ whole genome shotgun (WGS) entry which is preliminary data.</text>
</comment>
<dbReference type="EMBL" id="JBHULN010000004">
    <property type="protein sequence ID" value="MFD2570676.1"/>
    <property type="molecule type" value="Genomic_DNA"/>
</dbReference>
<dbReference type="Gene3D" id="3.90.1570.10">
    <property type="entry name" value="tt1808, chain A"/>
    <property type="match status" value="1"/>
</dbReference>
<evidence type="ECO:0008006" key="3">
    <source>
        <dbReference type="Google" id="ProtNLM"/>
    </source>
</evidence>
<gene>
    <name evidence="1" type="ORF">ACFSUS_08540</name>
</gene>
<accession>A0ABW5M273</accession>
<protein>
    <recommendedName>
        <fullName evidence="3">Restriction endonuclease domain-containing protein</fullName>
    </recommendedName>
</protein>
<dbReference type="RefSeq" id="WP_381521556.1">
    <property type="nucleotide sequence ID" value="NZ_JBHULN010000004.1"/>
</dbReference>
<sequence length="73" mass="8183">MHGVQEYWIIDADELFIEQYHLVDGEYKLILKASQGHISSFALPGFTIPIQAAFNEDVNMETMAAILQSQPSA</sequence>
<reference evidence="2" key="1">
    <citation type="journal article" date="2019" name="Int. J. Syst. Evol. Microbiol.">
        <title>The Global Catalogue of Microorganisms (GCM) 10K type strain sequencing project: providing services to taxonomists for standard genome sequencing and annotation.</title>
        <authorList>
            <consortium name="The Broad Institute Genomics Platform"/>
            <consortium name="The Broad Institute Genome Sequencing Center for Infectious Disease"/>
            <person name="Wu L."/>
            <person name="Ma J."/>
        </authorList>
    </citation>
    <scope>NUCLEOTIDE SEQUENCE [LARGE SCALE GENOMIC DNA]</scope>
    <source>
        <strain evidence="2">KCTC 42805</strain>
    </source>
</reference>
<dbReference type="Proteomes" id="UP001597469">
    <property type="component" value="Unassembled WGS sequence"/>
</dbReference>
<evidence type="ECO:0000313" key="1">
    <source>
        <dbReference type="EMBL" id="MFD2570676.1"/>
    </source>
</evidence>
<dbReference type="InterPro" id="IPR012296">
    <property type="entry name" value="Nuclease_put_TT1808"/>
</dbReference>
<proteinExistence type="predicted"/>